<dbReference type="InterPro" id="IPR017900">
    <property type="entry name" value="4Fe4S_Fe_S_CS"/>
</dbReference>
<dbReference type="Gene3D" id="3.30.70.2740">
    <property type="match status" value="1"/>
</dbReference>
<dbReference type="InterPro" id="IPR004113">
    <property type="entry name" value="FAD-bd_oxidored_4_C"/>
</dbReference>
<accession>A0A0V9UJI0</accession>
<sequence length="925" mass="98932">MRTSTPIGRALRAAGIGEVCDDSTTRALYSSDASLYRIPPQAVVRARSIDDVATTLDVCRREGVPLTSRGTGTSLAGNAVGPGVVIDFSRHLNRVLSVDPETRTARVQPGVVQAELQRAAAPHGLRFGPDPSTHNRCTIGGMIGNNACGARALGYGRTSDNVVALEVLTGTGHPLSLPGEDPTLESLREIVARDLATIRTEFGRFGRQVSGYALEHLLPENGFDVRKLFVGSEGTLGITTEATVQLVADPAVRTMVVLGYPDIVAAGNAAHGLLGFRPTACEGLDSRIVDIVRHRRGPEAVPPLPSGAAWLFVELAGDDADEVRDRAKALAHAAAATDVLHVEDQARAAALWRIREEGAGLSARSPKGLPAHAGWEDAAVPAHRVGDYLRDFEELLAGYDVTGYPYGHFADGCIHIRLDIPLEVPGLFREFLFEAAELVAEYGGSMSGEHGDGRARSELLPVMYSPDALALFGAVKSVFDPENVLNPGVLVDPRPVDADLRVPAAGKIREGLAFRYLEDGGDFTQAVHRCTGIGKCRADNTGTGGVMCPSFLATREEKDSTRGRARALQEMLNGHLVAESWQSPEVHETLDLCLSCKGCLSDCPTGVDMATLKSEVLHQTYRGRRRPVSHYGLGRLPQWAAIASRAPRAVNALVRAPGVAPLGLTVAGLDRRRRVPRFAPRTFRKWFADTLSRRSRTGNPVLLFVDTFTEYFTPEIGVAAVRVLEAAGHSVHLTDEPRCCGLTWITTGQLDQARKILGRTVAELFRSGMPIVGLEPSCTAVLRSDAVELLGSAPARLVADSTTTLAELLADWEPPSLDGTRIVAQPHCHHHAVMGWGADAALLRRAGADVQRLAGCCGLAGNFGVERGHYDVSVAVARTQLLPAVEAASDDAVILADGYSCRTQLSDLTTRRGTHLAELLASRLP</sequence>
<gene>
    <name evidence="10" type="ORF">Z045_13105</name>
</gene>
<dbReference type="RefSeq" id="WP_060652261.1">
    <property type="nucleotide sequence ID" value="NZ_AZXY01000006.1"/>
</dbReference>
<dbReference type="PROSITE" id="PS00198">
    <property type="entry name" value="4FE4S_FER_1"/>
    <property type="match status" value="1"/>
</dbReference>
<reference evidence="11" key="1">
    <citation type="submission" date="2015-01" db="EMBL/GenBank/DDBJ databases">
        <title>Draft genome sequence of Rhodococcus pyridinivorans strain KG-16, a hydrocarbon-degrading bacterium.</title>
        <authorList>
            <person name="Aggarwal R.K."/>
            <person name="Dawar C."/>
        </authorList>
    </citation>
    <scope>NUCLEOTIDE SEQUENCE [LARGE SCALE GENOMIC DNA]</scope>
    <source>
        <strain evidence="11">KG-16</strain>
    </source>
</reference>
<evidence type="ECO:0000256" key="4">
    <source>
        <dbReference type="ARBA" id="ARBA00022827"/>
    </source>
</evidence>
<dbReference type="Pfam" id="PF02913">
    <property type="entry name" value="FAD-oxidase_C"/>
    <property type="match status" value="1"/>
</dbReference>
<keyword evidence="6" id="KW-0408">Iron</keyword>
<dbReference type="InterPro" id="IPR016166">
    <property type="entry name" value="FAD-bd_PCMH"/>
</dbReference>
<dbReference type="GO" id="GO:0008720">
    <property type="term" value="F:D-lactate dehydrogenase (NAD+) activity"/>
    <property type="evidence" value="ECO:0007669"/>
    <property type="project" value="TreeGrafter"/>
</dbReference>
<protein>
    <submittedName>
        <fullName evidence="10">Oxidoreductase</fullName>
    </submittedName>
</protein>
<keyword evidence="3" id="KW-0479">Metal-binding</keyword>
<dbReference type="InterPro" id="IPR004017">
    <property type="entry name" value="Cys_rich_dom"/>
</dbReference>
<evidence type="ECO:0000313" key="11">
    <source>
        <dbReference type="Proteomes" id="UP000053060"/>
    </source>
</evidence>
<dbReference type="PATRIC" id="fig|1441730.3.peg.2721"/>
<evidence type="ECO:0000256" key="1">
    <source>
        <dbReference type="ARBA" id="ARBA00001974"/>
    </source>
</evidence>
<evidence type="ECO:0000256" key="3">
    <source>
        <dbReference type="ARBA" id="ARBA00022723"/>
    </source>
</evidence>
<evidence type="ECO:0000256" key="7">
    <source>
        <dbReference type="ARBA" id="ARBA00023014"/>
    </source>
</evidence>
<feature type="domain" description="4Fe-4S ferredoxin-type" evidence="8">
    <location>
        <begin position="582"/>
        <end position="615"/>
    </location>
</feature>
<dbReference type="Gene3D" id="3.30.70.2190">
    <property type="match status" value="1"/>
</dbReference>
<dbReference type="GO" id="GO:0004458">
    <property type="term" value="F:D-lactate dehydrogenase (cytochrome) activity"/>
    <property type="evidence" value="ECO:0007669"/>
    <property type="project" value="TreeGrafter"/>
</dbReference>
<keyword evidence="4" id="KW-0274">FAD</keyword>
<feature type="domain" description="FAD-binding PCMH-type" evidence="9">
    <location>
        <begin position="36"/>
        <end position="249"/>
    </location>
</feature>
<dbReference type="SUPFAM" id="SSF56176">
    <property type="entry name" value="FAD-binding/transporter-associated domain-like"/>
    <property type="match status" value="1"/>
</dbReference>
<proteinExistence type="predicted"/>
<dbReference type="GO" id="GO:1903457">
    <property type="term" value="P:lactate catabolic process"/>
    <property type="evidence" value="ECO:0007669"/>
    <property type="project" value="TreeGrafter"/>
</dbReference>
<dbReference type="Gene3D" id="1.10.45.10">
    <property type="entry name" value="Vanillyl-alcohol Oxidase, Chain A, domain 4"/>
    <property type="match status" value="1"/>
</dbReference>
<dbReference type="InterPro" id="IPR016171">
    <property type="entry name" value="Vanillyl_alc_oxidase_C-sub2"/>
</dbReference>
<name>A0A0V9UJI0_9NOCA</name>
<keyword evidence="5" id="KW-0560">Oxidoreductase</keyword>
<evidence type="ECO:0000256" key="5">
    <source>
        <dbReference type="ARBA" id="ARBA00023002"/>
    </source>
</evidence>
<dbReference type="InterPro" id="IPR006094">
    <property type="entry name" value="Oxid_FAD_bind_N"/>
</dbReference>
<dbReference type="SUPFAM" id="SSF46548">
    <property type="entry name" value="alpha-helical ferredoxin"/>
    <property type="match status" value="1"/>
</dbReference>
<dbReference type="GO" id="GO:0071949">
    <property type="term" value="F:FAD binding"/>
    <property type="evidence" value="ECO:0007669"/>
    <property type="project" value="InterPro"/>
</dbReference>
<dbReference type="SUPFAM" id="SSF55103">
    <property type="entry name" value="FAD-linked oxidases, C-terminal domain"/>
    <property type="match status" value="1"/>
</dbReference>
<dbReference type="PANTHER" id="PTHR11748:SF119">
    <property type="entry name" value="D-2-HYDROXYGLUTARATE DEHYDROGENASE"/>
    <property type="match status" value="1"/>
</dbReference>
<evidence type="ECO:0000259" key="8">
    <source>
        <dbReference type="PROSITE" id="PS51379"/>
    </source>
</evidence>
<comment type="cofactor">
    <cofactor evidence="1">
        <name>FAD</name>
        <dbReference type="ChEBI" id="CHEBI:57692"/>
    </cofactor>
</comment>
<dbReference type="PANTHER" id="PTHR11748">
    <property type="entry name" value="D-LACTATE DEHYDROGENASE"/>
    <property type="match status" value="1"/>
</dbReference>
<reference evidence="10 11" key="2">
    <citation type="journal article" date="2016" name="Genome Announc.">
        <title>Draft Genome Sequence of a Versatile Hydrocarbon-Degrading Bacterium, Rhodococcus pyridinivorans Strain KG-16, Collected from Oil Fields in India.</title>
        <authorList>
            <person name="Aggarwal R.K."/>
            <person name="Dawar C."/>
            <person name="Phanindranath R."/>
            <person name="Mutnuri L."/>
            <person name="Dayal A.M."/>
        </authorList>
    </citation>
    <scope>NUCLEOTIDE SEQUENCE [LARGE SCALE GENOMIC DNA]</scope>
    <source>
        <strain evidence="10 11">KG-16</strain>
    </source>
</reference>
<dbReference type="Gene3D" id="3.30.465.10">
    <property type="match status" value="1"/>
</dbReference>
<evidence type="ECO:0000256" key="2">
    <source>
        <dbReference type="ARBA" id="ARBA00022630"/>
    </source>
</evidence>
<evidence type="ECO:0000313" key="10">
    <source>
        <dbReference type="EMBL" id="KSZ58140.1"/>
    </source>
</evidence>
<keyword evidence="2" id="KW-0285">Flavoprotein</keyword>
<dbReference type="PROSITE" id="PS51387">
    <property type="entry name" value="FAD_PCMH"/>
    <property type="match status" value="1"/>
</dbReference>
<dbReference type="GO" id="GO:0051536">
    <property type="term" value="F:iron-sulfur cluster binding"/>
    <property type="evidence" value="ECO:0007669"/>
    <property type="project" value="UniProtKB-KW"/>
</dbReference>
<dbReference type="InterPro" id="IPR016164">
    <property type="entry name" value="FAD-linked_Oxase-like_C"/>
</dbReference>
<dbReference type="EMBL" id="AZXY01000006">
    <property type="protein sequence ID" value="KSZ58140.1"/>
    <property type="molecule type" value="Genomic_DNA"/>
</dbReference>
<dbReference type="InterPro" id="IPR017896">
    <property type="entry name" value="4Fe4S_Fe-S-bd"/>
</dbReference>
<dbReference type="Pfam" id="PF02754">
    <property type="entry name" value="CCG"/>
    <property type="match status" value="2"/>
</dbReference>
<organism evidence="10 11">
    <name type="scientific">Rhodococcus pyridinivorans KG-16</name>
    <dbReference type="NCBI Taxonomy" id="1441730"/>
    <lineage>
        <taxon>Bacteria</taxon>
        <taxon>Bacillati</taxon>
        <taxon>Actinomycetota</taxon>
        <taxon>Actinomycetes</taxon>
        <taxon>Mycobacteriales</taxon>
        <taxon>Nocardiaceae</taxon>
        <taxon>Rhodococcus</taxon>
    </lineage>
</organism>
<dbReference type="Pfam" id="PF01565">
    <property type="entry name" value="FAD_binding_4"/>
    <property type="match status" value="1"/>
</dbReference>
<dbReference type="Proteomes" id="UP000053060">
    <property type="component" value="Unassembled WGS sequence"/>
</dbReference>
<keyword evidence="7" id="KW-0411">Iron-sulfur</keyword>
<evidence type="ECO:0000256" key="6">
    <source>
        <dbReference type="ARBA" id="ARBA00023004"/>
    </source>
</evidence>
<evidence type="ECO:0000259" key="9">
    <source>
        <dbReference type="PROSITE" id="PS51387"/>
    </source>
</evidence>
<dbReference type="PROSITE" id="PS51379">
    <property type="entry name" value="4FE4S_FER_2"/>
    <property type="match status" value="1"/>
</dbReference>
<dbReference type="GO" id="GO:0046872">
    <property type="term" value="F:metal ion binding"/>
    <property type="evidence" value="ECO:0007669"/>
    <property type="project" value="UniProtKB-KW"/>
</dbReference>
<dbReference type="Pfam" id="PF13183">
    <property type="entry name" value="Fer4_8"/>
    <property type="match status" value="1"/>
</dbReference>
<dbReference type="InterPro" id="IPR016169">
    <property type="entry name" value="FAD-bd_PCMH_sub2"/>
</dbReference>
<dbReference type="AlphaFoldDB" id="A0A0V9UJI0"/>
<comment type="caution">
    <text evidence="10">The sequence shown here is derived from an EMBL/GenBank/DDBJ whole genome shotgun (WGS) entry which is preliminary data.</text>
</comment>
<dbReference type="InterPro" id="IPR036318">
    <property type="entry name" value="FAD-bd_PCMH-like_sf"/>
</dbReference>